<reference evidence="5" key="1">
    <citation type="submission" date="2016-04" db="EMBL/GenBank/DDBJ databases">
        <authorList>
            <person name="Evans L.H."/>
            <person name="Alamgir A."/>
            <person name="Owens N."/>
            <person name="Weber N.D."/>
            <person name="Virtaneva K."/>
            <person name="Barbian K."/>
            <person name="Babar A."/>
            <person name="Rosenke K."/>
        </authorList>
    </citation>
    <scope>NUCLEOTIDE SEQUENCE</scope>
    <source>
        <strain evidence="5">86-2</strain>
    </source>
</reference>
<sequence>MKSIPAYNFHKTKYGEELLIDVVRLADIQKYIQKDPVHTLSYYDITFIESDNVAFGLNNSKYMLDSGDVVFSKPGDVRAWIKSENTPDGYALIFEGEFLLSFFNDPLFLQSLSYFGTQRKIHKINIAAIKERIAYLVGNITAEIQDYQSKDKHILRALLYEILMLLDCEYKKQNEGESEMQVTPSRHVDSFVETVDKDFREFHDTAYYAGKLCITPNYLNAIVKKAMGVNAKLYIQNKILAEAKKMLAYSNLSVSEIAEHLNFETSSYFIRFFRKYTNSTPLQYRNSEKR</sequence>
<dbReference type="GO" id="GO:0003700">
    <property type="term" value="F:DNA-binding transcription factor activity"/>
    <property type="evidence" value="ECO:0007669"/>
    <property type="project" value="InterPro"/>
</dbReference>
<dbReference type="SMART" id="SM00342">
    <property type="entry name" value="HTH_ARAC"/>
    <property type="match status" value="1"/>
</dbReference>
<dbReference type="InterPro" id="IPR037923">
    <property type="entry name" value="HTH-like"/>
</dbReference>
<keyword evidence="1" id="KW-0805">Transcription regulation</keyword>
<evidence type="ECO:0000256" key="1">
    <source>
        <dbReference type="ARBA" id="ARBA00023015"/>
    </source>
</evidence>
<name>A0A212K629_9BACT</name>
<evidence type="ECO:0000256" key="3">
    <source>
        <dbReference type="ARBA" id="ARBA00023163"/>
    </source>
</evidence>
<dbReference type="PROSITE" id="PS01124">
    <property type="entry name" value="HTH_ARAC_FAMILY_2"/>
    <property type="match status" value="1"/>
</dbReference>
<dbReference type="AlphaFoldDB" id="A0A212K629"/>
<dbReference type="InterPro" id="IPR009057">
    <property type="entry name" value="Homeodomain-like_sf"/>
</dbReference>
<dbReference type="SUPFAM" id="SSF51215">
    <property type="entry name" value="Regulatory protein AraC"/>
    <property type="match status" value="1"/>
</dbReference>
<dbReference type="InterPro" id="IPR020449">
    <property type="entry name" value="Tscrpt_reg_AraC-type_HTH"/>
</dbReference>
<keyword evidence="3" id="KW-0804">Transcription</keyword>
<dbReference type="InterPro" id="IPR018060">
    <property type="entry name" value="HTH_AraC"/>
</dbReference>
<evidence type="ECO:0000259" key="4">
    <source>
        <dbReference type="PROSITE" id="PS01124"/>
    </source>
</evidence>
<dbReference type="Pfam" id="PF12833">
    <property type="entry name" value="HTH_18"/>
    <property type="match status" value="1"/>
</dbReference>
<accession>A0A212K629</accession>
<evidence type="ECO:0000313" key="5">
    <source>
        <dbReference type="EMBL" id="SBW07126.1"/>
    </source>
</evidence>
<dbReference type="SUPFAM" id="SSF46689">
    <property type="entry name" value="Homeodomain-like"/>
    <property type="match status" value="1"/>
</dbReference>
<feature type="domain" description="HTH araC/xylS-type" evidence="4">
    <location>
        <begin position="189"/>
        <end position="287"/>
    </location>
</feature>
<keyword evidence="2" id="KW-0238">DNA-binding</keyword>
<protein>
    <recommendedName>
        <fullName evidence="4">HTH araC/xylS-type domain-containing protein</fullName>
    </recommendedName>
</protein>
<dbReference type="EMBL" id="FLUL01000001">
    <property type="protein sequence ID" value="SBW07126.1"/>
    <property type="molecule type" value="Genomic_DNA"/>
</dbReference>
<proteinExistence type="predicted"/>
<gene>
    <name evidence="5" type="ORF">KL86DYS2_13109</name>
</gene>
<dbReference type="Gene3D" id="1.10.10.60">
    <property type="entry name" value="Homeodomain-like"/>
    <property type="match status" value="1"/>
</dbReference>
<organism evidence="5">
    <name type="scientific">uncultured Dysgonomonas sp</name>
    <dbReference type="NCBI Taxonomy" id="206096"/>
    <lineage>
        <taxon>Bacteria</taxon>
        <taxon>Pseudomonadati</taxon>
        <taxon>Bacteroidota</taxon>
        <taxon>Bacteroidia</taxon>
        <taxon>Bacteroidales</taxon>
        <taxon>Dysgonomonadaceae</taxon>
        <taxon>Dysgonomonas</taxon>
        <taxon>environmental samples</taxon>
    </lineage>
</organism>
<evidence type="ECO:0000256" key="2">
    <source>
        <dbReference type="ARBA" id="ARBA00023125"/>
    </source>
</evidence>
<dbReference type="GO" id="GO:0043565">
    <property type="term" value="F:sequence-specific DNA binding"/>
    <property type="evidence" value="ECO:0007669"/>
    <property type="project" value="InterPro"/>
</dbReference>
<dbReference type="PRINTS" id="PR00032">
    <property type="entry name" value="HTHARAC"/>
</dbReference>
<dbReference type="PANTHER" id="PTHR43280:SF32">
    <property type="entry name" value="TRANSCRIPTIONAL REGULATORY PROTEIN"/>
    <property type="match status" value="1"/>
</dbReference>
<dbReference type="PANTHER" id="PTHR43280">
    <property type="entry name" value="ARAC-FAMILY TRANSCRIPTIONAL REGULATOR"/>
    <property type="match status" value="1"/>
</dbReference>
<dbReference type="RefSeq" id="WP_296951540.1">
    <property type="nucleotide sequence ID" value="NZ_LT599021.1"/>
</dbReference>